<dbReference type="Pfam" id="PF03544">
    <property type="entry name" value="TonB_C"/>
    <property type="match status" value="1"/>
</dbReference>
<evidence type="ECO:0000256" key="4">
    <source>
        <dbReference type="ARBA" id="ARBA00022475"/>
    </source>
</evidence>
<keyword evidence="6" id="KW-0812">Transmembrane</keyword>
<evidence type="ECO:0000256" key="8">
    <source>
        <dbReference type="ARBA" id="ARBA00022989"/>
    </source>
</evidence>
<feature type="domain" description="TonB C-terminal" evidence="10">
    <location>
        <begin position="60"/>
        <end position="149"/>
    </location>
</feature>
<dbReference type="NCBIfam" id="TIGR01352">
    <property type="entry name" value="tonB_Cterm"/>
    <property type="match status" value="1"/>
</dbReference>
<evidence type="ECO:0000313" key="11">
    <source>
        <dbReference type="EMBL" id="GAA4493636.1"/>
    </source>
</evidence>
<keyword evidence="8" id="KW-1133">Transmembrane helix</keyword>
<keyword evidence="7" id="KW-0653">Protein transport</keyword>
<comment type="subcellular location">
    <subcellularLocation>
        <location evidence="1">Cell inner membrane</location>
        <topology evidence="1">Single-pass membrane protein</topology>
        <orientation evidence="1">Periplasmic side</orientation>
    </subcellularLocation>
</comment>
<protein>
    <recommendedName>
        <fullName evidence="10">TonB C-terminal domain-containing protein</fullName>
    </recommendedName>
</protein>
<accession>A0ABP8PYY6</accession>
<name>A0ABP8PYY6_9BACT</name>
<gene>
    <name evidence="11" type="ORF">GCM10023172_02430</name>
</gene>
<keyword evidence="12" id="KW-1185">Reference proteome</keyword>
<evidence type="ECO:0000256" key="7">
    <source>
        <dbReference type="ARBA" id="ARBA00022927"/>
    </source>
</evidence>
<evidence type="ECO:0000256" key="1">
    <source>
        <dbReference type="ARBA" id="ARBA00004383"/>
    </source>
</evidence>
<evidence type="ECO:0000313" key="12">
    <source>
        <dbReference type="Proteomes" id="UP001501243"/>
    </source>
</evidence>
<keyword evidence="9" id="KW-0472">Membrane</keyword>
<evidence type="ECO:0000256" key="5">
    <source>
        <dbReference type="ARBA" id="ARBA00022519"/>
    </source>
</evidence>
<organism evidence="11 12">
    <name type="scientific">Hymenobacter ginsengisoli</name>
    <dbReference type="NCBI Taxonomy" id="1051626"/>
    <lineage>
        <taxon>Bacteria</taxon>
        <taxon>Pseudomonadati</taxon>
        <taxon>Bacteroidota</taxon>
        <taxon>Cytophagia</taxon>
        <taxon>Cytophagales</taxon>
        <taxon>Hymenobacteraceae</taxon>
        <taxon>Hymenobacter</taxon>
    </lineage>
</organism>
<dbReference type="InterPro" id="IPR037682">
    <property type="entry name" value="TonB_C"/>
</dbReference>
<dbReference type="EMBL" id="BAABGQ010000003">
    <property type="protein sequence ID" value="GAA4493636.1"/>
    <property type="molecule type" value="Genomic_DNA"/>
</dbReference>
<sequence>MSLGLPYTVAAQAGGRPSLAAIAAPNTTPSGGNGSLKATVAAFKPDSIFINPEVRPQFTGGDAALGAYMAKNMHYPEGARQQKTTGKVYIRFVLSAAGKITDASVMRGPGNGLNEEALRLVWLMPPWKPGYQNGQAVRVVCTMPIEFQL</sequence>
<dbReference type="PANTHER" id="PTHR33446">
    <property type="entry name" value="PROTEIN TONB-RELATED"/>
    <property type="match status" value="1"/>
</dbReference>
<evidence type="ECO:0000256" key="9">
    <source>
        <dbReference type="ARBA" id="ARBA00023136"/>
    </source>
</evidence>
<proteinExistence type="inferred from homology"/>
<keyword evidence="4" id="KW-1003">Cell membrane</keyword>
<keyword evidence="5" id="KW-0997">Cell inner membrane</keyword>
<dbReference type="PANTHER" id="PTHR33446:SF2">
    <property type="entry name" value="PROTEIN TONB"/>
    <property type="match status" value="1"/>
</dbReference>
<comment type="caution">
    <text evidence="11">The sequence shown here is derived from an EMBL/GenBank/DDBJ whole genome shotgun (WGS) entry which is preliminary data.</text>
</comment>
<dbReference type="InterPro" id="IPR006260">
    <property type="entry name" value="TonB/TolA_C"/>
</dbReference>
<dbReference type="PROSITE" id="PS52015">
    <property type="entry name" value="TONB_CTD"/>
    <property type="match status" value="1"/>
</dbReference>
<evidence type="ECO:0000256" key="6">
    <source>
        <dbReference type="ARBA" id="ARBA00022692"/>
    </source>
</evidence>
<dbReference type="Proteomes" id="UP001501243">
    <property type="component" value="Unassembled WGS sequence"/>
</dbReference>
<dbReference type="InterPro" id="IPR051045">
    <property type="entry name" value="TonB-dependent_transducer"/>
</dbReference>
<evidence type="ECO:0000256" key="2">
    <source>
        <dbReference type="ARBA" id="ARBA00006555"/>
    </source>
</evidence>
<reference evidence="12" key="1">
    <citation type="journal article" date="2019" name="Int. J. Syst. Evol. Microbiol.">
        <title>The Global Catalogue of Microorganisms (GCM) 10K type strain sequencing project: providing services to taxonomists for standard genome sequencing and annotation.</title>
        <authorList>
            <consortium name="The Broad Institute Genomics Platform"/>
            <consortium name="The Broad Institute Genome Sequencing Center for Infectious Disease"/>
            <person name="Wu L."/>
            <person name="Ma J."/>
        </authorList>
    </citation>
    <scope>NUCLEOTIDE SEQUENCE [LARGE SCALE GENOMIC DNA]</scope>
    <source>
        <strain evidence="12">JCM 17841</strain>
    </source>
</reference>
<comment type="similarity">
    <text evidence="2">Belongs to the TonB family.</text>
</comment>
<dbReference type="SUPFAM" id="SSF74653">
    <property type="entry name" value="TolA/TonB C-terminal domain"/>
    <property type="match status" value="1"/>
</dbReference>
<evidence type="ECO:0000259" key="10">
    <source>
        <dbReference type="PROSITE" id="PS52015"/>
    </source>
</evidence>
<dbReference type="Gene3D" id="3.30.1150.10">
    <property type="match status" value="1"/>
</dbReference>
<keyword evidence="3" id="KW-0813">Transport</keyword>
<evidence type="ECO:0000256" key="3">
    <source>
        <dbReference type="ARBA" id="ARBA00022448"/>
    </source>
</evidence>